<evidence type="ECO:0000259" key="1">
    <source>
        <dbReference type="Pfam" id="PF11955"/>
    </source>
</evidence>
<evidence type="ECO:0000313" key="3">
    <source>
        <dbReference type="Proteomes" id="UP001055439"/>
    </source>
</evidence>
<dbReference type="Pfam" id="PF11955">
    <property type="entry name" value="PORR"/>
    <property type="match status" value="1"/>
</dbReference>
<proteinExistence type="predicted"/>
<dbReference type="GO" id="GO:0003723">
    <property type="term" value="F:RNA binding"/>
    <property type="evidence" value="ECO:0007669"/>
    <property type="project" value="InterPro"/>
</dbReference>
<evidence type="ECO:0000313" key="2">
    <source>
        <dbReference type="EMBL" id="URE44009.1"/>
    </source>
</evidence>
<dbReference type="PANTHER" id="PTHR31476:SF8">
    <property type="entry name" value="EXPRESSED PROTEIN"/>
    <property type="match status" value="1"/>
</dbReference>
<gene>
    <name evidence="2" type="ORF">MUK42_21318</name>
</gene>
<name>A0A9E7I1L7_9LILI</name>
<dbReference type="EMBL" id="CP097511">
    <property type="protein sequence ID" value="URE44009.1"/>
    <property type="molecule type" value="Genomic_DNA"/>
</dbReference>
<feature type="domain" description="PORR" evidence="1">
    <location>
        <begin position="17"/>
        <end position="153"/>
    </location>
</feature>
<organism evidence="2 3">
    <name type="scientific">Musa troglodytarum</name>
    <name type="common">fe'i banana</name>
    <dbReference type="NCBI Taxonomy" id="320322"/>
    <lineage>
        <taxon>Eukaryota</taxon>
        <taxon>Viridiplantae</taxon>
        <taxon>Streptophyta</taxon>
        <taxon>Embryophyta</taxon>
        <taxon>Tracheophyta</taxon>
        <taxon>Spermatophyta</taxon>
        <taxon>Magnoliopsida</taxon>
        <taxon>Liliopsida</taxon>
        <taxon>Zingiberales</taxon>
        <taxon>Musaceae</taxon>
        <taxon>Musa</taxon>
    </lineage>
</organism>
<dbReference type="OrthoDB" id="329835at2759"/>
<dbReference type="Proteomes" id="UP001055439">
    <property type="component" value="Chromosome 9"/>
</dbReference>
<protein>
    <submittedName>
        <fullName evidence="2">3-ketoacyl-CoA synthase</fullName>
    </submittedName>
</protein>
<dbReference type="InterPro" id="IPR021099">
    <property type="entry name" value="PORR_domain"/>
</dbReference>
<dbReference type="PANTHER" id="PTHR31476">
    <property type="entry name" value="PROTEIN WHAT'S THIS FACTOR 1 HOMOLOG, CHLOROPLASTIC"/>
    <property type="match status" value="1"/>
</dbReference>
<accession>A0A9E7I1L7</accession>
<reference evidence="2" key="1">
    <citation type="submission" date="2022-05" db="EMBL/GenBank/DDBJ databases">
        <title>The Musa troglodytarum L. genome provides insights into the mechanism of non-climacteric behaviour and enrichment of carotenoids.</title>
        <authorList>
            <person name="Wang J."/>
        </authorList>
    </citation>
    <scope>NUCLEOTIDE SEQUENCE</scope>
    <source>
        <tissue evidence="2">Leaf</tissue>
    </source>
</reference>
<dbReference type="AlphaFoldDB" id="A0A9E7I1L7"/>
<keyword evidence="3" id="KW-1185">Reference proteome</keyword>
<sequence>MATGIISEPPGEPGVLCLPFPMKFPPDYGKVFRYGGRIEHFQKRPYLSPYAEARGIMPGSQEFDKRAVAIMHEILSFTIEKRLVTDHLTHFRSEFVMPQKLMRLLLKHFGIFYVSERGKRLSVFLTEAYDRSELIDKCPLVLWKEKILRLAGYRGRRKRIKNYSDFSDSEDDLIEGNHDNKSILMEVEDGETFGLFRFNDVSWKIGCGIRIIKKCVVFLQPILAMDVHCCWLSGELGFGLDMNLVCEFSLLSLHGPRDSKN</sequence>
<dbReference type="InterPro" id="IPR045040">
    <property type="entry name" value="PORR_fam"/>
</dbReference>
<dbReference type="EMBL" id="CP097511">
    <property type="protein sequence ID" value="URE44010.1"/>
    <property type="molecule type" value="Genomic_DNA"/>
</dbReference>